<dbReference type="CDD" id="cd00092">
    <property type="entry name" value="HTH_CRP"/>
    <property type="match status" value="1"/>
</dbReference>
<dbReference type="InterPro" id="IPR014710">
    <property type="entry name" value="RmlC-like_jellyroll"/>
</dbReference>
<name>Q1IRK0_KORVE</name>
<keyword evidence="1" id="KW-0805">Transcription regulation</keyword>
<dbReference type="PANTHER" id="PTHR24567:SF26">
    <property type="entry name" value="REGULATORY PROTEIN YEIL"/>
    <property type="match status" value="1"/>
</dbReference>
<dbReference type="STRING" id="204669.Acid345_1498"/>
<dbReference type="EnsemblBacteria" id="ABF40500">
    <property type="protein sequence ID" value="ABF40500"/>
    <property type="gene ID" value="Acid345_1498"/>
</dbReference>
<dbReference type="InterPro" id="IPR018490">
    <property type="entry name" value="cNMP-bd_dom_sf"/>
</dbReference>
<dbReference type="eggNOG" id="COG0664">
    <property type="taxonomic scope" value="Bacteria"/>
</dbReference>
<dbReference type="Pfam" id="PF13545">
    <property type="entry name" value="HTH_Crp_2"/>
    <property type="match status" value="1"/>
</dbReference>
<dbReference type="InterPro" id="IPR012318">
    <property type="entry name" value="HTH_CRP"/>
</dbReference>
<evidence type="ECO:0000256" key="2">
    <source>
        <dbReference type="ARBA" id="ARBA00023125"/>
    </source>
</evidence>
<dbReference type="PRINTS" id="PR00034">
    <property type="entry name" value="HTHCRP"/>
</dbReference>
<dbReference type="CDD" id="cd00038">
    <property type="entry name" value="CAP_ED"/>
    <property type="match status" value="1"/>
</dbReference>
<dbReference type="GO" id="GO:0003700">
    <property type="term" value="F:DNA-binding transcription factor activity"/>
    <property type="evidence" value="ECO:0007669"/>
    <property type="project" value="InterPro"/>
</dbReference>
<dbReference type="PANTHER" id="PTHR24567">
    <property type="entry name" value="CRP FAMILY TRANSCRIPTIONAL REGULATORY PROTEIN"/>
    <property type="match status" value="1"/>
</dbReference>
<dbReference type="HOGENOM" id="CLU_075053_3_1_0"/>
<evidence type="ECO:0000256" key="1">
    <source>
        <dbReference type="ARBA" id="ARBA00023015"/>
    </source>
</evidence>
<protein>
    <submittedName>
        <fullName evidence="6">Transcriptional regulator, Crp/Fnr family</fullName>
    </submittedName>
</protein>
<dbReference type="Pfam" id="PF00027">
    <property type="entry name" value="cNMP_binding"/>
    <property type="match status" value="1"/>
</dbReference>
<feature type="domain" description="HTH crp-type" evidence="5">
    <location>
        <begin position="158"/>
        <end position="231"/>
    </location>
</feature>
<proteinExistence type="predicted"/>
<feature type="domain" description="Cyclic nucleotide-binding" evidence="4">
    <location>
        <begin position="23"/>
        <end position="143"/>
    </location>
</feature>
<keyword evidence="2" id="KW-0238">DNA-binding</keyword>
<reference evidence="6 7" key="1">
    <citation type="journal article" date="2009" name="Appl. Environ. Microbiol.">
        <title>Three genomes from the phylum Acidobacteria provide insight into the lifestyles of these microorganisms in soils.</title>
        <authorList>
            <person name="Ward N.L."/>
            <person name="Challacombe J.F."/>
            <person name="Janssen P.H."/>
            <person name="Henrissat B."/>
            <person name="Coutinho P.M."/>
            <person name="Wu M."/>
            <person name="Xie G."/>
            <person name="Haft D.H."/>
            <person name="Sait M."/>
            <person name="Badger J."/>
            <person name="Barabote R.D."/>
            <person name="Bradley B."/>
            <person name="Brettin T.S."/>
            <person name="Brinkac L.M."/>
            <person name="Bruce D."/>
            <person name="Creasy T."/>
            <person name="Daugherty S.C."/>
            <person name="Davidsen T.M."/>
            <person name="DeBoy R.T."/>
            <person name="Detter J.C."/>
            <person name="Dodson R.J."/>
            <person name="Durkin A.S."/>
            <person name="Ganapathy A."/>
            <person name="Gwinn-Giglio M."/>
            <person name="Han C.S."/>
            <person name="Khouri H."/>
            <person name="Kiss H."/>
            <person name="Kothari S.P."/>
            <person name="Madupu R."/>
            <person name="Nelson K.E."/>
            <person name="Nelson W.C."/>
            <person name="Paulsen I."/>
            <person name="Penn K."/>
            <person name="Ren Q."/>
            <person name="Rosovitz M.J."/>
            <person name="Selengut J.D."/>
            <person name="Shrivastava S."/>
            <person name="Sullivan S.A."/>
            <person name="Tapia R."/>
            <person name="Thompson L.S."/>
            <person name="Watkins K.L."/>
            <person name="Yang Q."/>
            <person name="Yu C."/>
            <person name="Zafar N."/>
            <person name="Zhou L."/>
            <person name="Kuske C.R."/>
        </authorList>
    </citation>
    <scope>NUCLEOTIDE SEQUENCE [LARGE SCALE GENOMIC DNA]</scope>
    <source>
        <strain evidence="6 7">Ellin345</strain>
    </source>
</reference>
<dbReference type="Gene3D" id="2.60.120.10">
    <property type="entry name" value="Jelly Rolls"/>
    <property type="match status" value="1"/>
</dbReference>
<evidence type="ECO:0000259" key="4">
    <source>
        <dbReference type="PROSITE" id="PS50042"/>
    </source>
</evidence>
<sequence>MLSPYGLDIIEDCLSCKMRAEHIFCDLPASALSAFEAIKYATAYPKSAVLFVEGQAPRGIFVLCKGRVKLSICSTDGKTLILKIAEPGEVLGLSATVSGKTYELTAETIDPCQVNFVKREDFLRFLKEHADACFRVAEQLSEKYNTACREIRSLGLSHSAAEKLAKLLLEWSARAGESNKSEPRVRLALTHEEIAQMIGTSRETVTRLFAELKKRQIVLSRGATLVVKNKAALRALASS</sequence>
<organism evidence="6 7">
    <name type="scientific">Koribacter versatilis (strain Ellin345)</name>
    <dbReference type="NCBI Taxonomy" id="204669"/>
    <lineage>
        <taxon>Bacteria</taxon>
        <taxon>Pseudomonadati</taxon>
        <taxon>Acidobacteriota</taxon>
        <taxon>Terriglobia</taxon>
        <taxon>Terriglobales</taxon>
        <taxon>Candidatus Korobacteraceae</taxon>
        <taxon>Candidatus Korobacter</taxon>
    </lineage>
</organism>
<dbReference type="SUPFAM" id="SSF46785">
    <property type="entry name" value="Winged helix' DNA-binding domain"/>
    <property type="match status" value="1"/>
</dbReference>
<dbReference type="SMART" id="SM00100">
    <property type="entry name" value="cNMP"/>
    <property type="match status" value="1"/>
</dbReference>
<dbReference type="SUPFAM" id="SSF51206">
    <property type="entry name" value="cAMP-binding domain-like"/>
    <property type="match status" value="1"/>
</dbReference>
<dbReference type="KEGG" id="aba:Acid345_1498"/>
<dbReference type="InterPro" id="IPR036388">
    <property type="entry name" value="WH-like_DNA-bd_sf"/>
</dbReference>
<evidence type="ECO:0000256" key="3">
    <source>
        <dbReference type="ARBA" id="ARBA00023163"/>
    </source>
</evidence>
<dbReference type="InterPro" id="IPR000595">
    <property type="entry name" value="cNMP-bd_dom"/>
</dbReference>
<dbReference type="GO" id="GO:0005829">
    <property type="term" value="C:cytosol"/>
    <property type="evidence" value="ECO:0007669"/>
    <property type="project" value="TreeGrafter"/>
</dbReference>
<evidence type="ECO:0000313" key="7">
    <source>
        <dbReference type="Proteomes" id="UP000002432"/>
    </source>
</evidence>
<dbReference type="InterPro" id="IPR050397">
    <property type="entry name" value="Env_Response_Regulators"/>
</dbReference>
<dbReference type="Gene3D" id="1.10.10.10">
    <property type="entry name" value="Winged helix-like DNA-binding domain superfamily/Winged helix DNA-binding domain"/>
    <property type="match status" value="1"/>
</dbReference>
<keyword evidence="7" id="KW-1185">Reference proteome</keyword>
<accession>Q1IRK0</accession>
<dbReference type="AlphaFoldDB" id="Q1IRK0"/>
<dbReference type="Proteomes" id="UP000002432">
    <property type="component" value="Chromosome"/>
</dbReference>
<keyword evidence="3" id="KW-0804">Transcription</keyword>
<evidence type="ECO:0000313" key="6">
    <source>
        <dbReference type="EMBL" id="ABF40500.1"/>
    </source>
</evidence>
<dbReference type="PROSITE" id="PS50042">
    <property type="entry name" value="CNMP_BINDING_3"/>
    <property type="match status" value="1"/>
</dbReference>
<dbReference type="GO" id="GO:0003677">
    <property type="term" value="F:DNA binding"/>
    <property type="evidence" value="ECO:0007669"/>
    <property type="project" value="UniProtKB-KW"/>
</dbReference>
<dbReference type="PROSITE" id="PS51063">
    <property type="entry name" value="HTH_CRP_2"/>
    <property type="match status" value="1"/>
</dbReference>
<dbReference type="EMBL" id="CP000360">
    <property type="protein sequence ID" value="ABF40500.1"/>
    <property type="molecule type" value="Genomic_DNA"/>
</dbReference>
<dbReference type="SMART" id="SM00419">
    <property type="entry name" value="HTH_CRP"/>
    <property type="match status" value="1"/>
</dbReference>
<dbReference type="InterPro" id="IPR018335">
    <property type="entry name" value="Tscrpt_reg_HTH_Crp-type_CS"/>
</dbReference>
<dbReference type="OrthoDB" id="114682at2"/>
<dbReference type="PROSITE" id="PS00042">
    <property type="entry name" value="HTH_CRP_1"/>
    <property type="match status" value="1"/>
</dbReference>
<gene>
    <name evidence="6" type="ordered locus">Acid345_1498</name>
</gene>
<evidence type="ECO:0000259" key="5">
    <source>
        <dbReference type="PROSITE" id="PS51063"/>
    </source>
</evidence>
<dbReference type="InterPro" id="IPR036390">
    <property type="entry name" value="WH_DNA-bd_sf"/>
</dbReference>